<accession>A0A0P1EAR5</accession>
<feature type="transmembrane region" description="Helical" evidence="2">
    <location>
        <begin position="24"/>
        <end position="42"/>
    </location>
</feature>
<keyword evidence="2" id="KW-0812">Transmembrane</keyword>
<dbReference type="STRING" id="81569.RUM4293_03109"/>
<organism evidence="3 4">
    <name type="scientific">Ruegeria atlantica</name>
    <dbReference type="NCBI Taxonomy" id="81569"/>
    <lineage>
        <taxon>Bacteria</taxon>
        <taxon>Pseudomonadati</taxon>
        <taxon>Pseudomonadota</taxon>
        <taxon>Alphaproteobacteria</taxon>
        <taxon>Rhodobacterales</taxon>
        <taxon>Roseobacteraceae</taxon>
        <taxon>Ruegeria</taxon>
    </lineage>
</organism>
<protein>
    <submittedName>
        <fullName evidence="3">Uncharacterized protein</fullName>
    </submittedName>
</protein>
<gene>
    <name evidence="3" type="ORF">RUA4292_00133</name>
</gene>
<sequence>MRSVASRIAGRHFEGMSFVTQNQLPLLILFFLIGLIGTAFLFRKPAGHRAWKLADLVWVVLGGVGALVAVLAGLYTSDSSRLDRQIDVAYAAGLAFDRDAARFRLRFCDPAFDPDTAILCEKVEFLSASTASNADLPLFIAVTNEVAPLQGLHFLFGSQARDEQDEMRAMADKADAFNIDQFLVFTTLDDMTQAAIDNMRRKVPAIAGDYLILAQSYDDLVEQVGKLKDEWEYLQDNAHILVLQIIALCLVSFAAPFRLGKSVVELRASLSADSPAPASQDLRPENTASESTGSALPDATSPHAHSDPRS</sequence>
<feature type="compositionally biased region" description="Low complexity" evidence="1">
    <location>
        <begin position="272"/>
        <end position="281"/>
    </location>
</feature>
<evidence type="ECO:0000256" key="2">
    <source>
        <dbReference type="SAM" id="Phobius"/>
    </source>
</evidence>
<name>A0A0P1EAR5_9RHOB</name>
<dbReference type="Proteomes" id="UP000050783">
    <property type="component" value="Unassembled WGS sequence"/>
</dbReference>
<evidence type="ECO:0000256" key="1">
    <source>
        <dbReference type="SAM" id="MobiDB-lite"/>
    </source>
</evidence>
<keyword evidence="2" id="KW-0472">Membrane</keyword>
<proteinExistence type="predicted"/>
<dbReference type="EMBL" id="CYPU01000006">
    <property type="protein sequence ID" value="CUH45969.1"/>
    <property type="molecule type" value="Genomic_DNA"/>
</dbReference>
<reference evidence="3 4" key="1">
    <citation type="submission" date="2015-09" db="EMBL/GenBank/DDBJ databases">
        <authorList>
            <consortium name="Swine Surveillance"/>
        </authorList>
    </citation>
    <scope>NUCLEOTIDE SEQUENCE [LARGE SCALE GENOMIC DNA]</scope>
    <source>
        <strain evidence="3 4">CECT 4292</strain>
    </source>
</reference>
<evidence type="ECO:0000313" key="3">
    <source>
        <dbReference type="EMBL" id="CUH45969.1"/>
    </source>
</evidence>
<evidence type="ECO:0000313" key="4">
    <source>
        <dbReference type="Proteomes" id="UP000050783"/>
    </source>
</evidence>
<feature type="transmembrane region" description="Helical" evidence="2">
    <location>
        <begin position="54"/>
        <end position="75"/>
    </location>
</feature>
<dbReference type="AlphaFoldDB" id="A0A0P1EAR5"/>
<keyword evidence="2" id="KW-1133">Transmembrane helix</keyword>
<feature type="region of interest" description="Disordered" evidence="1">
    <location>
        <begin position="272"/>
        <end position="310"/>
    </location>
</feature>